<dbReference type="PANTHER" id="PTHR23204">
    <property type="entry name" value="CLEAVAGE AND POLYADENYLATION SPECIFIC FACTOR"/>
    <property type="match status" value="1"/>
</dbReference>
<dbReference type="SMART" id="SM00320">
    <property type="entry name" value="WD40"/>
    <property type="match status" value="1"/>
</dbReference>
<dbReference type="SMART" id="SM00360">
    <property type="entry name" value="RRM"/>
    <property type="match status" value="1"/>
</dbReference>
<dbReference type="InterPro" id="IPR015943">
    <property type="entry name" value="WD40/YVTN_repeat-like_dom_sf"/>
</dbReference>
<evidence type="ECO:0000313" key="6">
    <source>
        <dbReference type="EMBL" id="CAD1825325.1"/>
    </source>
</evidence>
<dbReference type="GO" id="GO:0006397">
    <property type="term" value="P:mRNA processing"/>
    <property type="evidence" value="ECO:0007669"/>
    <property type="project" value="UniProtKB-KW"/>
</dbReference>
<protein>
    <recommendedName>
        <fullName evidence="5">RRM domain-containing protein</fullName>
    </recommendedName>
</protein>
<accession>A0A6V7P3B7</accession>
<dbReference type="PROSITE" id="PS50102">
    <property type="entry name" value="RRM"/>
    <property type="match status" value="1"/>
</dbReference>
<sequence length="673" mass="69997">MSTSSRTEIVLVASPNGPITAHDPFSFGPARSLLYCDCCCHNSPLPHIAIHCRLLRPPLQLVVPRPGPLSPSLSLSHPCRHPRWASSPPLCGGLSGRIHVLSLPSGDLRRPFTAHTHSVSCLAVNDDGSLLISASDDGTIAVFPIIHLLDEDPAVEGTSLYTISAHDARSHALHQARRLQRRDSFELARRHVQNVEARRRGPHANPNVPVRALVCYNDPIDSQLYTGGSDGKHILCSGGSVSDLIVVRGSGVHGVGGSGVPVVSGFAERELERKGSEVWELEKRLSEVREGRRRGLDLAEDAMDVYRRLLVLFLREAGGGNNQPWIPTPRGPRRGLRRRLPPQRGDLRCPGRGPVLREDDDYDDLYNDVNVGDGFLHSVAVAAAAPARGVPWGRAGVPPPRGGGPPASDAPEKVQVQIPGIAGVPKIERPSADRSVGFPDQGLRGGVAAEAAAAAVAVAAPPPLRPPVPPPSAPAVARPEIQVQSGNISGIGPAVGGGGGGVNVNGGGGGGDGGGGGGRGGTTTLFVGELHWWTTDADLEAELSKYGPVKEVRFFDEKASGKSKGYCQVDFFDPAAATACKEGMNGHPFHGRPCVVAYASPFTVRKMGEAQVKNHHSTIGAATATQAPAQAPKGRAPPVAGNFGRGGNPGAAVAAAGAVAAGIGEGAGWGIEG</sequence>
<dbReference type="PROSITE" id="PS50294">
    <property type="entry name" value="WD_REPEATS_REGION"/>
    <property type="match status" value="1"/>
</dbReference>
<name>A0A6V7P3B7_ANACO</name>
<feature type="compositionally biased region" description="Basic residues" evidence="4">
    <location>
        <begin position="331"/>
        <end position="341"/>
    </location>
</feature>
<dbReference type="Pfam" id="PF00400">
    <property type="entry name" value="WD40"/>
    <property type="match status" value="1"/>
</dbReference>
<dbReference type="GO" id="GO:0003723">
    <property type="term" value="F:RNA binding"/>
    <property type="evidence" value="ECO:0007669"/>
    <property type="project" value="UniProtKB-UniRule"/>
</dbReference>
<dbReference type="SUPFAM" id="SSF50978">
    <property type="entry name" value="WD40 repeat-like"/>
    <property type="match status" value="1"/>
</dbReference>
<dbReference type="Gene3D" id="2.130.10.10">
    <property type="entry name" value="YVTN repeat-like/Quinoprotein amine dehydrogenase"/>
    <property type="match status" value="1"/>
</dbReference>
<dbReference type="EMBL" id="LR862144">
    <property type="protein sequence ID" value="CAD1825325.1"/>
    <property type="molecule type" value="Genomic_DNA"/>
</dbReference>
<organism evidence="6">
    <name type="scientific">Ananas comosus var. bracteatus</name>
    <name type="common">red pineapple</name>
    <dbReference type="NCBI Taxonomy" id="296719"/>
    <lineage>
        <taxon>Eukaryota</taxon>
        <taxon>Viridiplantae</taxon>
        <taxon>Streptophyta</taxon>
        <taxon>Embryophyta</taxon>
        <taxon>Tracheophyta</taxon>
        <taxon>Spermatophyta</taxon>
        <taxon>Magnoliopsida</taxon>
        <taxon>Liliopsida</taxon>
        <taxon>Poales</taxon>
        <taxon>Bromeliaceae</taxon>
        <taxon>Bromelioideae</taxon>
        <taxon>Ananas</taxon>
    </lineage>
</organism>
<keyword evidence="2" id="KW-0694">RNA-binding</keyword>
<dbReference type="PROSITE" id="PS50082">
    <property type="entry name" value="WD_REPEATS_2"/>
    <property type="match status" value="1"/>
</dbReference>
<dbReference type="InterPro" id="IPR000504">
    <property type="entry name" value="RRM_dom"/>
</dbReference>
<feature type="region of interest" description="Disordered" evidence="4">
    <location>
        <begin position="323"/>
        <end position="355"/>
    </location>
</feature>
<dbReference type="InterPro" id="IPR035979">
    <property type="entry name" value="RBD_domain_sf"/>
</dbReference>
<feature type="repeat" description="WD" evidence="3">
    <location>
        <begin position="112"/>
        <end position="143"/>
    </location>
</feature>
<keyword evidence="3" id="KW-0853">WD repeat</keyword>
<dbReference type="InterPro" id="IPR001680">
    <property type="entry name" value="WD40_rpt"/>
</dbReference>
<dbReference type="SUPFAM" id="SSF54928">
    <property type="entry name" value="RNA-binding domain, RBD"/>
    <property type="match status" value="1"/>
</dbReference>
<evidence type="ECO:0000256" key="2">
    <source>
        <dbReference type="PROSITE-ProRule" id="PRU00176"/>
    </source>
</evidence>
<dbReference type="InterPro" id="IPR036322">
    <property type="entry name" value="WD40_repeat_dom_sf"/>
</dbReference>
<dbReference type="InterPro" id="IPR012677">
    <property type="entry name" value="Nucleotide-bd_a/b_plait_sf"/>
</dbReference>
<dbReference type="AlphaFoldDB" id="A0A6V7P3B7"/>
<evidence type="ECO:0000256" key="1">
    <source>
        <dbReference type="ARBA" id="ARBA00006265"/>
    </source>
</evidence>
<dbReference type="InterPro" id="IPR034772">
    <property type="entry name" value="CPSF6/7"/>
</dbReference>
<gene>
    <name evidence="6" type="ORF">CB5_LOCUS8536</name>
</gene>
<dbReference type="CDD" id="cd12372">
    <property type="entry name" value="RRM_CFIm68_CFIm59"/>
    <property type="match status" value="1"/>
</dbReference>
<dbReference type="GO" id="GO:0005634">
    <property type="term" value="C:nucleus"/>
    <property type="evidence" value="ECO:0007669"/>
    <property type="project" value="UniProtKB-SubCell"/>
</dbReference>
<evidence type="ECO:0000256" key="3">
    <source>
        <dbReference type="PROSITE-ProRule" id="PRU00221"/>
    </source>
</evidence>
<comment type="similarity">
    <text evidence="1">Belongs to the RRM CPSF6/7 family.</text>
</comment>
<evidence type="ECO:0000259" key="5">
    <source>
        <dbReference type="PROSITE" id="PS50102"/>
    </source>
</evidence>
<dbReference type="Gene3D" id="3.30.70.330">
    <property type="match status" value="1"/>
</dbReference>
<reference evidence="6" key="1">
    <citation type="submission" date="2020-07" db="EMBL/GenBank/DDBJ databases">
        <authorList>
            <person name="Lin J."/>
        </authorList>
    </citation>
    <scope>NUCLEOTIDE SEQUENCE</scope>
</reference>
<feature type="domain" description="RRM" evidence="5">
    <location>
        <begin position="523"/>
        <end position="601"/>
    </location>
</feature>
<evidence type="ECO:0000256" key="4">
    <source>
        <dbReference type="SAM" id="MobiDB-lite"/>
    </source>
</evidence>
<proteinExistence type="inferred from homology"/>
<dbReference type="Pfam" id="PF00076">
    <property type="entry name" value="RRM_1"/>
    <property type="match status" value="1"/>
</dbReference>